<dbReference type="eggNOG" id="ENOG5030S4N">
    <property type="taxonomic scope" value="Bacteria"/>
</dbReference>
<dbReference type="KEGG" id="scs:Sta7437_2768"/>
<dbReference type="RefSeq" id="WP_015193960.1">
    <property type="nucleotide sequence ID" value="NC_019748.1"/>
</dbReference>
<dbReference type="AlphaFoldDB" id="K9XX93"/>
<proteinExistence type="predicted"/>
<dbReference type="Proteomes" id="UP000010473">
    <property type="component" value="Chromosome"/>
</dbReference>
<gene>
    <name evidence="1" type="ordered locus">Sta7437_2768</name>
</gene>
<protein>
    <submittedName>
        <fullName evidence="1">Chromosome segregation SMC protein, putative</fullName>
    </submittedName>
</protein>
<dbReference type="EMBL" id="CP003653">
    <property type="protein sequence ID" value="AFZ36292.1"/>
    <property type="molecule type" value="Genomic_DNA"/>
</dbReference>
<dbReference type="OrthoDB" id="582961at2"/>
<evidence type="ECO:0000313" key="2">
    <source>
        <dbReference type="Proteomes" id="UP000010473"/>
    </source>
</evidence>
<name>K9XX93_STAC7</name>
<sequence>MEDINNYLNAIQQEIIAEEKTVKVARLIILLTKIEKELNTVKSTLTKLQLHQKNYKQDSPLAEQIEQKLETVEQLLAKIRKARLNLNYYFI</sequence>
<dbReference type="HOGENOM" id="CLU_2425486_0_0_3"/>
<organism evidence="1 2">
    <name type="scientific">Stanieria cyanosphaera (strain ATCC 29371 / PCC 7437)</name>
    <dbReference type="NCBI Taxonomy" id="111780"/>
    <lineage>
        <taxon>Bacteria</taxon>
        <taxon>Bacillati</taxon>
        <taxon>Cyanobacteriota</taxon>
        <taxon>Cyanophyceae</taxon>
        <taxon>Pleurocapsales</taxon>
        <taxon>Dermocarpellaceae</taxon>
        <taxon>Stanieria</taxon>
    </lineage>
</organism>
<evidence type="ECO:0000313" key="1">
    <source>
        <dbReference type="EMBL" id="AFZ36292.1"/>
    </source>
</evidence>
<accession>K9XX93</accession>
<keyword evidence="2" id="KW-1185">Reference proteome</keyword>
<reference evidence="2" key="1">
    <citation type="journal article" date="2013" name="Proc. Natl. Acad. Sci. U.S.A.">
        <title>Improving the coverage of the cyanobacterial phylum using diversity-driven genome sequencing.</title>
        <authorList>
            <person name="Shih P.M."/>
            <person name="Wu D."/>
            <person name="Latifi A."/>
            <person name="Axen S.D."/>
            <person name="Fewer D.P."/>
            <person name="Talla E."/>
            <person name="Calteau A."/>
            <person name="Cai F."/>
            <person name="Tandeau de Marsac N."/>
            <person name="Rippka R."/>
            <person name="Herdman M."/>
            <person name="Sivonen K."/>
            <person name="Coursin T."/>
            <person name="Laurent T."/>
            <person name="Goodwin L."/>
            <person name="Nolan M."/>
            <person name="Davenport K.W."/>
            <person name="Han C.S."/>
            <person name="Rubin E.M."/>
            <person name="Eisen J.A."/>
            <person name="Woyke T."/>
            <person name="Gugger M."/>
            <person name="Kerfeld C.A."/>
        </authorList>
    </citation>
    <scope>NUCLEOTIDE SEQUENCE [LARGE SCALE GENOMIC DNA]</scope>
    <source>
        <strain evidence="2">ATCC 29371 / PCC 7437</strain>
    </source>
</reference>